<organism evidence="1 2">
    <name type="scientific">Sphingosinicella soli</name>
    <dbReference type="NCBI Taxonomy" id="333708"/>
    <lineage>
        <taxon>Bacteria</taxon>
        <taxon>Pseudomonadati</taxon>
        <taxon>Pseudomonadota</taxon>
        <taxon>Alphaproteobacteria</taxon>
        <taxon>Sphingomonadales</taxon>
        <taxon>Sphingosinicellaceae</taxon>
        <taxon>Sphingosinicella</taxon>
    </lineage>
</organism>
<dbReference type="Proteomes" id="UP000566324">
    <property type="component" value="Unassembled WGS sequence"/>
</dbReference>
<keyword evidence="2" id="KW-1185">Reference proteome</keyword>
<evidence type="ECO:0008006" key="3">
    <source>
        <dbReference type="Google" id="ProtNLM"/>
    </source>
</evidence>
<name>A0A7W7B4Z7_9SPHN</name>
<dbReference type="Pfam" id="PF14022">
    <property type="entry name" value="DUF4238"/>
    <property type="match status" value="1"/>
</dbReference>
<accession>A0A7W7B4Z7</accession>
<evidence type="ECO:0000313" key="2">
    <source>
        <dbReference type="Proteomes" id="UP000566324"/>
    </source>
</evidence>
<protein>
    <recommendedName>
        <fullName evidence="3">DUF4238 domain-containing protein</fullName>
    </recommendedName>
</protein>
<dbReference type="AlphaFoldDB" id="A0A7W7B4Z7"/>
<dbReference type="EMBL" id="JACHNZ010000037">
    <property type="protein sequence ID" value="MBB4633243.1"/>
    <property type="molecule type" value="Genomic_DNA"/>
</dbReference>
<sequence>MTRQNNPPKRHHFIPQMMLRHFADDDELLWFWRRDFQNGDIKKTNTQNLFVEKDLYTLVHYDGTKNSALEGFFARLEGAGAQFINDLATIIRGNGIPNLDKNAWNFWNHFFYYHLKRTPGAIAVFAQHVGFRVKVDEAVATIKKIGAEEGRETDDANLEERIVKNAVIMAQRAKPSAEVLEVFAKMGLAIYRIVDRNKSFVIGDIPGATARFRLPDNSMSRPTLFLPVTWDIAVGQSTRSKKVDVITVDHEQIKRMNVATTTRSTVIAGRSDALIKTLSRRVIYTGVEAT</sequence>
<dbReference type="RefSeq" id="WP_184070676.1">
    <property type="nucleotide sequence ID" value="NZ_JACHNZ010000037.1"/>
</dbReference>
<proteinExistence type="predicted"/>
<gene>
    <name evidence="1" type="ORF">GGQ98_002875</name>
</gene>
<dbReference type="InterPro" id="IPR025332">
    <property type="entry name" value="DUF4238"/>
</dbReference>
<evidence type="ECO:0000313" key="1">
    <source>
        <dbReference type="EMBL" id="MBB4633243.1"/>
    </source>
</evidence>
<reference evidence="1 2" key="1">
    <citation type="submission" date="2020-08" db="EMBL/GenBank/DDBJ databases">
        <title>Genomic Encyclopedia of Type Strains, Phase IV (KMG-IV): sequencing the most valuable type-strain genomes for metagenomic binning, comparative biology and taxonomic classification.</title>
        <authorList>
            <person name="Goeker M."/>
        </authorList>
    </citation>
    <scope>NUCLEOTIDE SEQUENCE [LARGE SCALE GENOMIC DNA]</scope>
    <source>
        <strain evidence="1 2">DSM 17328</strain>
    </source>
</reference>
<comment type="caution">
    <text evidence="1">The sequence shown here is derived from an EMBL/GenBank/DDBJ whole genome shotgun (WGS) entry which is preliminary data.</text>
</comment>